<dbReference type="Proteomes" id="UP000427769">
    <property type="component" value="Chromosome"/>
</dbReference>
<protein>
    <submittedName>
        <fullName evidence="1">Uncharacterized protein</fullName>
    </submittedName>
</protein>
<sequence length="85" mass="10053">MIKSQKVGNRKLPSFLRMPESSYFNMFWMPDQVRHDESVTFCETVKIDYHIFEGLKTRRSVTGVMACRRQCKHSETANGRTRFFA</sequence>
<dbReference type="EMBL" id="AP021875">
    <property type="protein sequence ID" value="BBO75519.1"/>
    <property type="molecule type" value="Genomic_DNA"/>
</dbReference>
<reference evidence="1 2" key="1">
    <citation type="submission" date="2019-11" db="EMBL/GenBank/DDBJ databases">
        <title>Comparative genomics of hydrocarbon-degrading Desulfosarcina strains.</title>
        <authorList>
            <person name="Watanabe M."/>
            <person name="Kojima H."/>
            <person name="Fukui M."/>
        </authorList>
    </citation>
    <scope>NUCLEOTIDE SEQUENCE [LARGE SCALE GENOMIC DNA]</scope>
    <source>
        <strain evidence="1 2">PP31</strain>
    </source>
</reference>
<organism evidence="1 2">
    <name type="scientific">Desulfosarcina widdelii</name>
    <dbReference type="NCBI Taxonomy" id="947919"/>
    <lineage>
        <taxon>Bacteria</taxon>
        <taxon>Pseudomonadati</taxon>
        <taxon>Thermodesulfobacteriota</taxon>
        <taxon>Desulfobacteria</taxon>
        <taxon>Desulfobacterales</taxon>
        <taxon>Desulfosarcinaceae</taxon>
        <taxon>Desulfosarcina</taxon>
    </lineage>
</organism>
<evidence type="ECO:0000313" key="1">
    <source>
        <dbReference type="EMBL" id="BBO75519.1"/>
    </source>
</evidence>
<accession>A0A5K7Z5M4</accession>
<dbReference type="KEGG" id="dwd:DSCW_29360"/>
<proteinExistence type="predicted"/>
<keyword evidence="2" id="KW-1185">Reference proteome</keyword>
<name>A0A5K7Z5M4_9BACT</name>
<gene>
    <name evidence="1" type="ORF">DSCW_29360</name>
</gene>
<evidence type="ECO:0000313" key="2">
    <source>
        <dbReference type="Proteomes" id="UP000427769"/>
    </source>
</evidence>
<dbReference type="AlphaFoldDB" id="A0A5K7Z5M4"/>